<keyword evidence="1" id="KW-0812">Transmembrane</keyword>
<proteinExistence type="predicted"/>
<evidence type="ECO:0000256" key="1">
    <source>
        <dbReference type="SAM" id="Phobius"/>
    </source>
</evidence>
<sequence length="186" mass="21855">MCKRNVILLLLLFIFGIILCHFILSSQIKIARKIFVGSVRDKEITKQIIKKDLIKNIQIKKEKLPISQDNFNKYFANKSNYTILNASNQFLKNEVNAVLIAIGKNYAIEFYDMASDNIALNICKNIMESNELPSTPENNKYMEYYYEVIKNEMYFILSKVDNTIIFTYAPKEYKEEIKTLMNNLEY</sequence>
<keyword evidence="1" id="KW-1133">Transmembrane helix</keyword>
<dbReference type="EMBL" id="AP023367">
    <property type="protein sequence ID" value="BCJ93098.1"/>
    <property type="molecule type" value="Genomic_DNA"/>
</dbReference>
<keyword evidence="3" id="KW-1185">Reference proteome</keyword>
<dbReference type="Proteomes" id="UP000515561">
    <property type="component" value="Chromosome"/>
</dbReference>
<name>A0A6S6R250_9FIRM</name>
<accession>A0A6S6R250</accession>
<feature type="transmembrane region" description="Helical" evidence="1">
    <location>
        <begin position="6"/>
        <end position="24"/>
    </location>
</feature>
<evidence type="ECO:0000313" key="2">
    <source>
        <dbReference type="EMBL" id="BCJ93098.1"/>
    </source>
</evidence>
<reference evidence="2 3" key="1">
    <citation type="journal article" date="2016" name="Int. J. Syst. Evol. Microbiol.">
        <title>Descriptions of Anaerotaenia torta gen. nov., sp. nov. and Anaerocolumna cellulosilytica gen. nov., sp. nov. isolated from a methanogenic reactor of cattle waste.</title>
        <authorList>
            <person name="Uek A."/>
            <person name="Ohtaki Y."/>
            <person name="Kaku N."/>
            <person name="Ueki K."/>
        </authorList>
    </citation>
    <scope>NUCLEOTIDE SEQUENCE [LARGE SCALE GENOMIC DNA]</scope>
    <source>
        <strain evidence="2 3">SN021</strain>
    </source>
</reference>
<evidence type="ECO:0000313" key="3">
    <source>
        <dbReference type="Proteomes" id="UP000515561"/>
    </source>
</evidence>
<keyword evidence="1" id="KW-0472">Membrane</keyword>
<protein>
    <submittedName>
        <fullName evidence="2">Uncharacterized protein</fullName>
    </submittedName>
</protein>
<dbReference type="KEGG" id="acel:acsn021_06670"/>
<organism evidence="2 3">
    <name type="scientific">Anaerocolumna cellulosilytica</name>
    <dbReference type="NCBI Taxonomy" id="433286"/>
    <lineage>
        <taxon>Bacteria</taxon>
        <taxon>Bacillati</taxon>
        <taxon>Bacillota</taxon>
        <taxon>Clostridia</taxon>
        <taxon>Lachnospirales</taxon>
        <taxon>Lachnospiraceae</taxon>
        <taxon>Anaerocolumna</taxon>
    </lineage>
</organism>
<gene>
    <name evidence="2" type="ORF">acsn021_06670</name>
</gene>
<dbReference type="AlphaFoldDB" id="A0A6S6R250"/>